<name>A0A1M5Y913_9FLAO</name>
<evidence type="ECO:0000256" key="3">
    <source>
        <dbReference type="ARBA" id="ARBA00022448"/>
    </source>
</evidence>
<reference evidence="10" key="1">
    <citation type="submission" date="2016-11" db="EMBL/GenBank/DDBJ databases">
        <authorList>
            <person name="Jaros S."/>
            <person name="Januszkiewicz K."/>
            <person name="Wedrychowicz H."/>
        </authorList>
    </citation>
    <scope>NUCLEOTIDE SEQUENCE [LARGE SCALE GENOMIC DNA]</scope>
    <source>
        <strain evidence="10">DSM 19859</strain>
    </source>
</reference>
<accession>A0A1M5Y913</accession>
<dbReference type="EMBL" id="FQXT01000003">
    <property type="protein sequence ID" value="SHI08003.1"/>
    <property type="molecule type" value="Genomic_DNA"/>
</dbReference>
<dbReference type="RefSeq" id="WP_072982657.1">
    <property type="nucleotide sequence ID" value="NZ_FQXT01000003.1"/>
</dbReference>
<feature type="transmembrane region" description="Helical" evidence="8">
    <location>
        <begin position="7"/>
        <end position="29"/>
    </location>
</feature>
<proteinExistence type="inferred from homology"/>
<evidence type="ECO:0000256" key="5">
    <source>
        <dbReference type="ARBA" id="ARBA00022692"/>
    </source>
</evidence>
<evidence type="ECO:0000256" key="2">
    <source>
        <dbReference type="ARBA" id="ARBA00009773"/>
    </source>
</evidence>
<feature type="transmembrane region" description="Helical" evidence="8">
    <location>
        <begin position="35"/>
        <end position="53"/>
    </location>
</feature>
<keyword evidence="5 8" id="KW-0812">Transmembrane</keyword>
<evidence type="ECO:0000313" key="9">
    <source>
        <dbReference type="EMBL" id="RXG30540.1"/>
    </source>
</evidence>
<feature type="transmembrane region" description="Helical" evidence="8">
    <location>
        <begin position="317"/>
        <end position="343"/>
    </location>
</feature>
<dbReference type="Proteomes" id="UP000184240">
    <property type="component" value="Unassembled WGS sequence"/>
</dbReference>
<feature type="transmembrane region" description="Helical" evidence="8">
    <location>
        <begin position="152"/>
        <end position="174"/>
    </location>
</feature>
<evidence type="ECO:0000256" key="6">
    <source>
        <dbReference type="ARBA" id="ARBA00022989"/>
    </source>
</evidence>
<evidence type="ECO:0000256" key="8">
    <source>
        <dbReference type="SAM" id="Phobius"/>
    </source>
</evidence>
<keyword evidence="12" id="KW-1185">Reference proteome</keyword>
<dbReference type="Proteomes" id="UP000290037">
    <property type="component" value="Unassembled WGS sequence"/>
</dbReference>
<dbReference type="GO" id="GO:0055085">
    <property type="term" value="P:transmembrane transport"/>
    <property type="evidence" value="ECO:0007669"/>
    <property type="project" value="TreeGrafter"/>
</dbReference>
<evidence type="ECO:0000256" key="1">
    <source>
        <dbReference type="ARBA" id="ARBA00004651"/>
    </source>
</evidence>
<reference evidence="11" key="2">
    <citation type="submission" date="2016-11" db="EMBL/GenBank/DDBJ databases">
        <authorList>
            <person name="Varghese N."/>
            <person name="Submissions S."/>
        </authorList>
    </citation>
    <scope>NUCLEOTIDE SEQUENCE [LARGE SCALE GENOMIC DNA]</scope>
    <source>
        <strain evidence="11">DSM 19859</strain>
    </source>
</reference>
<dbReference type="STRING" id="573501.SAMN04487999_1997"/>
<sequence>MKDKSKVIAYGILRALGIIAGIVFILWFLYKIQAVLVFICIAAVISLIGRPVVNFLKNKCRFSAVAAAIATLIMVLIVISGILALFIPILIDQSEHISKINFEEVKHNINRLNVEFSRAMGVDQVTLIEGLKQSDFIKNFDISVIPTFINSILGNFSSLIVGLLSVIFISFFLLKDSHLLLDSFLVFANTGEEKRFRRVFHKTKQLLSRYFLGILLQLMILFSIYAILLVSFQIPNAFAIALFCAMLNVVPYIGPVVGGVVMMLLVISGNFTADFQTVILPKMIYVFIGYCIAQLIDNFINQPLIFGSSVKSHPLEIFLVIVIAGLIFGIFGMVVAIPAYTAIKVIAKEFLSEYKIVQKLTKNLYEP</sequence>
<feature type="transmembrane region" description="Helical" evidence="8">
    <location>
        <begin position="279"/>
        <end position="297"/>
    </location>
</feature>
<evidence type="ECO:0000256" key="4">
    <source>
        <dbReference type="ARBA" id="ARBA00022475"/>
    </source>
</evidence>
<gene>
    <name evidence="9" type="ORF">DSM01_1290</name>
    <name evidence="10" type="ORF">SAMN04487999_1997</name>
</gene>
<comment type="subcellular location">
    <subcellularLocation>
        <location evidence="1">Cell membrane</location>
        <topology evidence="1">Multi-pass membrane protein</topology>
    </subcellularLocation>
</comment>
<dbReference type="GO" id="GO:0005886">
    <property type="term" value="C:plasma membrane"/>
    <property type="evidence" value="ECO:0007669"/>
    <property type="project" value="UniProtKB-SubCell"/>
</dbReference>
<keyword evidence="7 8" id="KW-0472">Membrane</keyword>
<feature type="transmembrane region" description="Helical" evidence="8">
    <location>
        <begin position="210"/>
        <end position="232"/>
    </location>
</feature>
<comment type="similarity">
    <text evidence="2">Belongs to the autoinducer-2 exporter (AI-2E) (TC 2.A.86) family.</text>
</comment>
<evidence type="ECO:0000256" key="7">
    <source>
        <dbReference type="ARBA" id="ARBA00023136"/>
    </source>
</evidence>
<dbReference type="EMBL" id="QOVN01000002">
    <property type="protein sequence ID" value="RXG30540.1"/>
    <property type="molecule type" value="Genomic_DNA"/>
</dbReference>
<dbReference type="PANTHER" id="PTHR21716:SF53">
    <property type="entry name" value="PERMEASE PERM-RELATED"/>
    <property type="match status" value="1"/>
</dbReference>
<organism evidence="10 11">
    <name type="scientific">Leeuwenhoekiella palythoae</name>
    <dbReference type="NCBI Taxonomy" id="573501"/>
    <lineage>
        <taxon>Bacteria</taxon>
        <taxon>Pseudomonadati</taxon>
        <taxon>Bacteroidota</taxon>
        <taxon>Flavobacteriia</taxon>
        <taxon>Flavobacteriales</taxon>
        <taxon>Flavobacteriaceae</taxon>
        <taxon>Leeuwenhoekiella</taxon>
    </lineage>
</organism>
<feature type="transmembrane region" description="Helical" evidence="8">
    <location>
        <begin position="238"/>
        <end position="267"/>
    </location>
</feature>
<reference evidence="9 12" key="3">
    <citation type="submission" date="2018-07" db="EMBL/GenBank/DDBJ databases">
        <title>Leeuwenhoekiella genomics.</title>
        <authorList>
            <person name="Tahon G."/>
            <person name="Willems A."/>
        </authorList>
    </citation>
    <scope>NUCLEOTIDE SEQUENCE [LARGE SCALE GENOMIC DNA]</scope>
    <source>
        <strain evidence="9 12">LMG 24856</strain>
    </source>
</reference>
<dbReference type="OrthoDB" id="9793390at2"/>
<dbReference type="AlphaFoldDB" id="A0A1M5Y913"/>
<feature type="transmembrane region" description="Helical" evidence="8">
    <location>
        <begin position="65"/>
        <end position="91"/>
    </location>
</feature>
<dbReference type="InterPro" id="IPR002549">
    <property type="entry name" value="AI-2E-like"/>
</dbReference>
<evidence type="ECO:0000313" key="12">
    <source>
        <dbReference type="Proteomes" id="UP000290037"/>
    </source>
</evidence>
<evidence type="ECO:0000313" key="11">
    <source>
        <dbReference type="Proteomes" id="UP000184240"/>
    </source>
</evidence>
<keyword evidence="3" id="KW-0813">Transport</keyword>
<evidence type="ECO:0000313" key="10">
    <source>
        <dbReference type="EMBL" id="SHI08003.1"/>
    </source>
</evidence>
<keyword evidence="4" id="KW-1003">Cell membrane</keyword>
<dbReference type="Pfam" id="PF01594">
    <property type="entry name" value="AI-2E_transport"/>
    <property type="match status" value="1"/>
</dbReference>
<dbReference type="PANTHER" id="PTHR21716">
    <property type="entry name" value="TRANSMEMBRANE PROTEIN"/>
    <property type="match status" value="1"/>
</dbReference>
<keyword evidence="6 8" id="KW-1133">Transmembrane helix</keyword>
<protein>
    <submittedName>
        <fullName evidence="9 10">PurR-regulated permease PerM</fullName>
    </submittedName>
</protein>